<keyword evidence="3" id="KW-0804">Transcription</keyword>
<reference evidence="6 7" key="1">
    <citation type="submission" date="2018-06" db="EMBL/GenBank/DDBJ databases">
        <title>Genomic Encyclopedia of Type Strains, Phase IV (KMG-IV): sequencing the most valuable type-strain genomes for metagenomic binning, comparative biology and taxonomic classification.</title>
        <authorList>
            <person name="Goeker M."/>
        </authorList>
    </citation>
    <scope>NUCLEOTIDE SEQUENCE [LARGE SCALE GENOMIC DNA]</scope>
    <source>
        <strain evidence="6 7">DSM 24032</strain>
    </source>
</reference>
<keyword evidence="2" id="KW-0238">DNA-binding</keyword>
<evidence type="ECO:0000256" key="1">
    <source>
        <dbReference type="ARBA" id="ARBA00023015"/>
    </source>
</evidence>
<dbReference type="Pfam" id="PF12833">
    <property type="entry name" value="HTH_18"/>
    <property type="match status" value="1"/>
</dbReference>
<dbReference type="OrthoDB" id="6816069at2"/>
<dbReference type="EMBL" id="QNRT01000001">
    <property type="protein sequence ID" value="RBP53473.1"/>
    <property type="molecule type" value="Genomic_DNA"/>
</dbReference>
<feature type="transmembrane region" description="Helical" evidence="4">
    <location>
        <begin position="104"/>
        <end position="123"/>
    </location>
</feature>
<gene>
    <name evidence="6" type="ORF">DFR28_101859</name>
</gene>
<feature type="transmembrane region" description="Helical" evidence="4">
    <location>
        <begin position="200"/>
        <end position="221"/>
    </location>
</feature>
<keyword evidence="7" id="KW-1185">Reference proteome</keyword>
<comment type="caution">
    <text evidence="6">The sequence shown here is derived from an EMBL/GenBank/DDBJ whole genome shotgun (WGS) entry which is preliminary data.</text>
</comment>
<dbReference type="InterPro" id="IPR009057">
    <property type="entry name" value="Homeodomain-like_sf"/>
</dbReference>
<evidence type="ECO:0000256" key="2">
    <source>
        <dbReference type="ARBA" id="ARBA00023125"/>
    </source>
</evidence>
<feature type="transmembrane region" description="Helical" evidence="4">
    <location>
        <begin position="129"/>
        <end position="147"/>
    </location>
</feature>
<feature type="transmembrane region" description="Helical" evidence="4">
    <location>
        <begin position="15"/>
        <end position="32"/>
    </location>
</feature>
<keyword evidence="4" id="KW-0472">Membrane</keyword>
<evidence type="ECO:0000259" key="5">
    <source>
        <dbReference type="PROSITE" id="PS01124"/>
    </source>
</evidence>
<dbReference type="SMART" id="SM00342">
    <property type="entry name" value="HTH_ARAC"/>
    <property type="match status" value="1"/>
</dbReference>
<dbReference type="PANTHER" id="PTHR43280">
    <property type="entry name" value="ARAC-FAMILY TRANSCRIPTIONAL REGULATOR"/>
    <property type="match status" value="1"/>
</dbReference>
<keyword evidence="4" id="KW-0812">Transmembrane</keyword>
<feature type="transmembrane region" description="Helical" evidence="4">
    <location>
        <begin position="39"/>
        <end position="63"/>
    </location>
</feature>
<keyword evidence="4" id="KW-1133">Transmembrane helix</keyword>
<dbReference type="Proteomes" id="UP000253083">
    <property type="component" value="Unassembled WGS sequence"/>
</dbReference>
<protein>
    <submittedName>
        <fullName evidence="6">Helix-turn-helix protein</fullName>
    </submittedName>
</protein>
<evidence type="ECO:0000313" key="6">
    <source>
        <dbReference type="EMBL" id="RBP53473.1"/>
    </source>
</evidence>
<dbReference type="AlphaFoldDB" id="A0A395JQ55"/>
<dbReference type="PANTHER" id="PTHR43280:SF29">
    <property type="entry name" value="ARAC-FAMILY TRANSCRIPTIONAL REGULATOR"/>
    <property type="match status" value="1"/>
</dbReference>
<evidence type="ECO:0000313" key="7">
    <source>
        <dbReference type="Proteomes" id="UP000253083"/>
    </source>
</evidence>
<dbReference type="Gene3D" id="1.10.10.60">
    <property type="entry name" value="Homeodomain-like"/>
    <property type="match status" value="1"/>
</dbReference>
<evidence type="ECO:0000256" key="3">
    <source>
        <dbReference type="ARBA" id="ARBA00023163"/>
    </source>
</evidence>
<dbReference type="GO" id="GO:0043565">
    <property type="term" value="F:sequence-specific DNA binding"/>
    <property type="evidence" value="ECO:0007669"/>
    <property type="project" value="InterPro"/>
</dbReference>
<dbReference type="GO" id="GO:0003700">
    <property type="term" value="F:DNA-binding transcription factor activity"/>
    <property type="evidence" value="ECO:0007669"/>
    <property type="project" value="InterPro"/>
</dbReference>
<feature type="transmembrane region" description="Helical" evidence="4">
    <location>
        <begin position="168"/>
        <end position="188"/>
    </location>
</feature>
<name>A0A395JQ55_9GAMM</name>
<dbReference type="InParanoid" id="A0A395JQ55"/>
<dbReference type="SUPFAM" id="SSF46689">
    <property type="entry name" value="Homeodomain-like"/>
    <property type="match status" value="1"/>
</dbReference>
<sequence length="364" mass="40983">MTCYHSPMPDLFDNIGYTFAFICGLLAVHLLMSRASNRVPAWILGSTFALLAVHAIFITIVITQGRSNAPTLIVMLVPVLALCIGPLFYSYFRLIAEPTPRFSVTQLIHCLPALLVSIELGIQKFWIDIDLVIVMSLLTYATLLSVRTRLGRRQFEHLDAHANIAFQWLKAATGILWVSLISEVLINVNLAQGGALKQSPILIFDWIGKLMLIALAILQLLRQPTQFSWLLGPNKSFRQTAINDQQSQQFKHTVAQFEDFVTNQQAYTDASTSLKSIAKQLNIPIRQLSSAINHVYQESFSKRMNRFRVAHAKQLLAEPSPAKLIAVMYDSGFRTKSSFNKEFQAIEGISPSEYRRQVMSNKQV</sequence>
<organism evidence="6 7">
    <name type="scientific">Arenicella xantha</name>
    <dbReference type="NCBI Taxonomy" id="644221"/>
    <lineage>
        <taxon>Bacteria</taxon>
        <taxon>Pseudomonadati</taxon>
        <taxon>Pseudomonadota</taxon>
        <taxon>Gammaproteobacteria</taxon>
        <taxon>Arenicellales</taxon>
        <taxon>Arenicellaceae</taxon>
        <taxon>Arenicella</taxon>
    </lineage>
</organism>
<keyword evidence="1" id="KW-0805">Transcription regulation</keyword>
<proteinExistence type="predicted"/>
<feature type="transmembrane region" description="Helical" evidence="4">
    <location>
        <begin position="69"/>
        <end position="92"/>
    </location>
</feature>
<evidence type="ECO:0000256" key="4">
    <source>
        <dbReference type="SAM" id="Phobius"/>
    </source>
</evidence>
<accession>A0A395JQ55</accession>
<dbReference type="InterPro" id="IPR018060">
    <property type="entry name" value="HTH_AraC"/>
</dbReference>
<feature type="domain" description="HTH araC/xylS-type" evidence="5">
    <location>
        <begin position="255"/>
        <end position="357"/>
    </location>
</feature>
<dbReference type="PROSITE" id="PS01124">
    <property type="entry name" value="HTH_ARAC_FAMILY_2"/>
    <property type="match status" value="1"/>
</dbReference>